<keyword evidence="4 10" id="KW-0863">Zinc-finger</keyword>
<feature type="compositionally biased region" description="Polar residues" evidence="12">
    <location>
        <begin position="32"/>
        <end position="43"/>
    </location>
</feature>
<dbReference type="InterPro" id="IPR028651">
    <property type="entry name" value="ING_fam"/>
</dbReference>
<dbReference type="InterPro" id="IPR019786">
    <property type="entry name" value="Zinc_finger_PHD-type_CS"/>
</dbReference>
<evidence type="ECO:0000256" key="11">
    <source>
        <dbReference type="RuleBase" id="RU361213"/>
    </source>
</evidence>
<reference evidence="14 15" key="1">
    <citation type="submission" date="2013-03" db="EMBL/GenBank/DDBJ databases">
        <title>The Genome Sequence of Phialophora europaea CBS 101466.</title>
        <authorList>
            <consortium name="The Broad Institute Genomics Platform"/>
            <person name="Cuomo C."/>
            <person name="de Hoog S."/>
            <person name="Gorbushina A."/>
            <person name="Walker B."/>
            <person name="Young S.K."/>
            <person name="Zeng Q."/>
            <person name="Gargeya S."/>
            <person name="Fitzgerald M."/>
            <person name="Haas B."/>
            <person name="Abouelleil A."/>
            <person name="Allen A.W."/>
            <person name="Alvarado L."/>
            <person name="Arachchi H.M."/>
            <person name="Berlin A.M."/>
            <person name="Chapman S.B."/>
            <person name="Gainer-Dewar J."/>
            <person name="Goldberg J."/>
            <person name="Griggs A."/>
            <person name="Gujja S."/>
            <person name="Hansen M."/>
            <person name="Howarth C."/>
            <person name="Imamovic A."/>
            <person name="Ireland A."/>
            <person name="Larimer J."/>
            <person name="McCowan C."/>
            <person name="Murphy C."/>
            <person name="Pearson M."/>
            <person name="Poon T.W."/>
            <person name="Priest M."/>
            <person name="Roberts A."/>
            <person name="Saif S."/>
            <person name="Shea T."/>
            <person name="Sisk P."/>
            <person name="Sykes S."/>
            <person name="Wortman J."/>
            <person name="Nusbaum C."/>
            <person name="Birren B."/>
        </authorList>
    </citation>
    <scope>NUCLEOTIDE SEQUENCE [LARGE SCALE GENOMIC DNA]</scope>
    <source>
        <strain evidence="14 15">CBS 101466</strain>
    </source>
</reference>
<dbReference type="GeneID" id="19969740"/>
<feature type="binding site" evidence="9">
    <location>
        <position position="649"/>
    </location>
    <ligand>
        <name>Zn(2+)</name>
        <dbReference type="ChEBI" id="CHEBI:29105"/>
        <label>1</label>
    </ligand>
</feature>
<feature type="site" description="Histone H3K4me3 binding" evidence="8">
    <location>
        <position position="659"/>
    </location>
</feature>
<feature type="site" description="Histone H3K4me3 binding" evidence="8">
    <location>
        <position position="663"/>
    </location>
</feature>
<feature type="region of interest" description="Disordered" evidence="12">
    <location>
        <begin position="106"/>
        <end position="126"/>
    </location>
</feature>
<accession>W2S3H6</accession>
<feature type="binding site" evidence="9">
    <location>
        <position position="667"/>
    </location>
    <ligand>
        <name>Zn(2+)</name>
        <dbReference type="ChEBI" id="CHEBI:29105"/>
        <label>2</label>
    </ligand>
</feature>
<comment type="subcellular location">
    <subcellularLocation>
        <location evidence="1 11">Nucleus</location>
    </subcellularLocation>
</comment>
<protein>
    <recommendedName>
        <fullName evidence="11">Chromatin modification-related protein</fullName>
    </recommendedName>
</protein>
<dbReference type="AlphaFoldDB" id="W2S3H6"/>
<gene>
    <name evidence="14" type="ORF">HMPREF1541_02401</name>
</gene>
<dbReference type="InterPro" id="IPR001965">
    <property type="entry name" value="Znf_PHD"/>
</dbReference>
<keyword evidence="3 9" id="KW-0479">Metal-binding</keyword>
<sequence length="720" mass="76863">MATTYTTVLGTSNLRGNSRTTRTNPTRTSKTQGSTLRQNSLISNPPPSVQGGSEPHGFYPAIQHFSDAITALPRDYRRHTSLLKEVDAKAWQPEENLQKLLEHSKADKPTAPLPIMPPSTAASTTNLTDEPHISAANSVTGVPADAVSQLSKQSSSSTTPNRRQVFAALRHNLVQLMVTMDEKNHVINNANEELSRQVRRLNTVWPHIADEISEEARLGSLKHWAYTDINPTKKTTAPTTRREAAASLALIHDNEVAQRSESRREAVAAKAKQRLHRNEAVEGSEDVRATKKKAIKETQRRDLDSASEVAGLGITAKGKKAAKAVGGGAMEKSMSAALGGRAMSREPSQQDNTKKRKAPAGGATVARKRVNAAQDSPKLASSPLAGTFGKDAYKRSPALGTVRPVSARARQNSSQAETSRAKPPSSSSSQRAPSGLASSSAPDVKSTAAAPGKSNSEAKNNAKESTNARRDRILEDETASNGDASALLERRASKTKPDLDKLSTRANSPRPSVMALNMDRVGRGRASKTSTPVVGSFGDADSSSANGNGASHHNSKNKRLVRPRAQYDGLHDSLSPKGLPAKRMHKKSGSIAAPQSSQQMAARMKEEAENQMMMMSTTTSATPDEMEVGGGEEEGEEGEEEGADEERYCYCQTGSYGEMVACDNEQCPREWFHLECIGLKSVPKSAKWYCDECKALGLGGSNGGGGGAKSGRVNGNGGGR</sequence>
<dbReference type="RefSeq" id="XP_008714978.1">
    <property type="nucleotide sequence ID" value="XM_008716756.1"/>
</dbReference>
<feature type="compositionally biased region" description="Basic residues" evidence="12">
    <location>
        <begin position="553"/>
        <end position="562"/>
    </location>
</feature>
<dbReference type="Gene3D" id="3.30.40.10">
    <property type="entry name" value="Zinc/RING finger domain, C3HC4 (zinc finger)"/>
    <property type="match status" value="1"/>
</dbReference>
<dbReference type="CDD" id="cd15505">
    <property type="entry name" value="PHD_ING"/>
    <property type="match status" value="1"/>
</dbReference>
<comment type="function">
    <text evidence="11">Component of an histone acetyltransferase complex.</text>
</comment>
<evidence type="ECO:0000256" key="6">
    <source>
        <dbReference type="ARBA" id="ARBA00022853"/>
    </source>
</evidence>
<feature type="compositionally biased region" description="Low complexity" evidence="12">
    <location>
        <begin position="538"/>
        <end position="552"/>
    </location>
</feature>
<dbReference type="InParanoid" id="W2S3H6"/>
<dbReference type="PROSITE" id="PS50016">
    <property type="entry name" value="ZF_PHD_2"/>
    <property type="match status" value="1"/>
</dbReference>
<organism evidence="14 15">
    <name type="scientific">Cyphellophora europaea (strain CBS 101466)</name>
    <name type="common">Phialophora europaea</name>
    <dbReference type="NCBI Taxonomy" id="1220924"/>
    <lineage>
        <taxon>Eukaryota</taxon>
        <taxon>Fungi</taxon>
        <taxon>Dikarya</taxon>
        <taxon>Ascomycota</taxon>
        <taxon>Pezizomycotina</taxon>
        <taxon>Eurotiomycetes</taxon>
        <taxon>Chaetothyriomycetidae</taxon>
        <taxon>Chaetothyriales</taxon>
        <taxon>Cyphellophoraceae</taxon>
        <taxon>Cyphellophora</taxon>
    </lineage>
</organism>
<dbReference type="InterPro" id="IPR024610">
    <property type="entry name" value="ING_N_histone-binding"/>
</dbReference>
<dbReference type="GO" id="GO:0008270">
    <property type="term" value="F:zinc ion binding"/>
    <property type="evidence" value="ECO:0007669"/>
    <property type="project" value="UniProtKB-KW"/>
</dbReference>
<dbReference type="PANTHER" id="PTHR10333:SF42">
    <property type="entry name" value="INHIBITOR OF GROWTH PROTEIN 5"/>
    <property type="match status" value="1"/>
</dbReference>
<dbReference type="EMBL" id="KB822718">
    <property type="protein sequence ID" value="ETN43242.1"/>
    <property type="molecule type" value="Genomic_DNA"/>
</dbReference>
<feature type="compositionally biased region" description="Low complexity" evidence="12">
    <location>
        <begin position="421"/>
        <end position="440"/>
    </location>
</feature>
<dbReference type="HOGENOM" id="CLU_006204_0_1_1"/>
<feature type="region of interest" description="Disordered" evidence="12">
    <location>
        <begin position="317"/>
        <end position="598"/>
    </location>
</feature>
<dbReference type="PROSITE" id="PS01359">
    <property type="entry name" value="ZF_PHD_1"/>
    <property type="match status" value="1"/>
</dbReference>
<feature type="region of interest" description="Disordered" evidence="12">
    <location>
        <begin position="270"/>
        <end position="304"/>
    </location>
</feature>
<dbReference type="eggNOG" id="KOG1973">
    <property type="taxonomic scope" value="Eukaryota"/>
</dbReference>
<feature type="compositionally biased region" description="Low complexity" evidence="12">
    <location>
        <begin position="15"/>
        <end position="31"/>
    </location>
</feature>
<evidence type="ECO:0000256" key="12">
    <source>
        <dbReference type="SAM" id="MobiDB-lite"/>
    </source>
</evidence>
<evidence type="ECO:0000259" key="13">
    <source>
        <dbReference type="PROSITE" id="PS50016"/>
    </source>
</evidence>
<keyword evidence="5 9" id="KW-0862">Zinc</keyword>
<feature type="compositionally biased region" description="Basic and acidic residues" evidence="12">
    <location>
        <begin position="276"/>
        <end position="304"/>
    </location>
</feature>
<evidence type="ECO:0000256" key="2">
    <source>
        <dbReference type="ARBA" id="ARBA00010210"/>
    </source>
</evidence>
<comment type="subunit">
    <text evidence="11">Component of an histone acetyltransferase complex. Interacts with H3K4me3 and to a lesser extent with H3K4me2.</text>
</comment>
<feature type="region of interest" description="Disordered" evidence="12">
    <location>
        <begin position="698"/>
        <end position="720"/>
    </location>
</feature>
<name>W2S3H6_CYPE1</name>
<feature type="binding site" evidence="9">
    <location>
        <position position="651"/>
    </location>
    <ligand>
        <name>Zn(2+)</name>
        <dbReference type="ChEBI" id="CHEBI:29105"/>
        <label>1</label>
    </ligand>
</feature>
<dbReference type="InterPro" id="IPR011011">
    <property type="entry name" value="Znf_FYVE_PHD"/>
</dbReference>
<evidence type="ECO:0000256" key="4">
    <source>
        <dbReference type="ARBA" id="ARBA00022771"/>
    </source>
</evidence>
<feature type="compositionally biased region" description="Polar residues" evidence="12">
    <location>
        <begin position="409"/>
        <end position="418"/>
    </location>
</feature>
<evidence type="ECO:0000256" key="5">
    <source>
        <dbReference type="ARBA" id="ARBA00022833"/>
    </source>
</evidence>
<evidence type="ECO:0000256" key="3">
    <source>
        <dbReference type="ARBA" id="ARBA00022723"/>
    </source>
</evidence>
<dbReference type="InterPro" id="IPR019787">
    <property type="entry name" value="Znf_PHD-finger"/>
</dbReference>
<dbReference type="STRING" id="1220924.W2S3H6"/>
<feature type="compositionally biased region" description="Basic and acidic residues" evidence="12">
    <location>
        <begin position="460"/>
        <end position="475"/>
    </location>
</feature>
<dbReference type="Proteomes" id="UP000030752">
    <property type="component" value="Unassembled WGS sequence"/>
</dbReference>
<evidence type="ECO:0000256" key="1">
    <source>
        <dbReference type="ARBA" id="ARBA00004123"/>
    </source>
</evidence>
<dbReference type="SMART" id="SM01408">
    <property type="entry name" value="ING"/>
    <property type="match status" value="1"/>
</dbReference>
<evidence type="ECO:0000256" key="7">
    <source>
        <dbReference type="ARBA" id="ARBA00023242"/>
    </source>
</evidence>
<dbReference type="OrthoDB" id="4173905at2759"/>
<feature type="compositionally biased region" description="Basic and acidic residues" evidence="12">
    <location>
        <begin position="488"/>
        <end position="503"/>
    </location>
</feature>
<dbReference type="SMART" id="SM00249">
    <property type="entry name" value="PHD"/>
    <property type="match status" value="1"/>
</dbReference>
<dbReference type="GO" id="GO:0033698">
    <property type="term" value="C:Rpd3L complex"/>
    <property type="evidence" value="ECO:0007669"/>
    <property type="project" value="TreeGrafter"/>
</dbReference>
<comment type="domain">
    <text evidence="11">The PHD-type zinc finger mediates the binding to H3K4me3.</text>
</comment>
<evidence type="ECO:0000313" key="14">
    <source>
        <dbReference type="EMBL" id="ETN43242.1"/>
    </source>
</evidence>
<feature type="binding site" evidence="9">
    <location>
        <position position="690"/>
    </location>
    <ligand>
        <name>Zn(2+)</name>
        <dbReference type="ChEBI" id="CHEBI:29105"/>
        <label>2</label>
    </ligand>
</feature>
<evidence type="ECO:0000313" key="15">
    <source>
        <dbReference type="Proteomes" id="UP000030752"/>
    </source>
</evidence>
<feature type="domain" description="PHD-type" evidence="13">
    <location>
        <begin position="646"/>
        <end position="696"/>
    </location>
</feature>
<dbReference type="GO" id="GO:0006355">
    <property type="term" value="P:regulation of DNA-templated transcription"/>
    <property type="evidence" value="ECO:0007669"/>
    <property type="project" value="TreeGrafter"/>
</dbReference>
<comment type="similarity">
    <text evidence="2 11">Belongs to the ING family.</text>
</comment>
<dbReference type="GO" id="GO:0006325">
    <property type="term" value="P:chromatin organization"/>
    <property type="evidence" value="ECO:0007669"/>
    <property type="project" value="UniProtKB-KW"/>
</dbReference>
<evidence type="ECO:0000256" key="9">
    <source>
        <dbReference type="PIRSR" id="PIRSR628651-51"/>
    </source>
</evidence>
<dbReference type="GO" id="GO:0070210">
    <property type="term" value="C:Rpd3L-Expanded complex"/>
    <property type="evidence" value="ECO:0007669"/>
    <property type="project" value="TreeGrafter"/>
</dbReference>
<feature type="binding site" evidence="9">
    <location>
        <position position="662"/>
    </location>
    <ligand>
        <name>Zn(2+)</name>
        <dbReference type="ChEBI" id="CHEBI:29105"/>
        <label>2</label>
    </ligand>
</feature>
<feature type="binding site" evidence="9">
    <location>
        <position position="676"/>
    </location>
    <ligand>
        <name>Zn(2+)</name>
        <dbReference type="ChEBI" id="CHEBI:29105"/>
        <label>1</label>
    </ligand>
</feature>
<dbReference type="PANTHER" id="PTHR10333">
    <property type="entry name" value="INHIBITOR OF GROWTH PROTEIN"/>
    <property type="match status" value="1"/>
</dbReference>
<keyword evidence="6 11" id="KW-0156">Chromatin regulator</keyword>
<evidence type="ECO:0000256" key="10">
    <source>
        <dbReference type="PROSITE-ProRule" id="PRU00146"/>
    </source>
</evidence>
<feature type="site" description="Histone H3K4me3 binding" evidence="8">
    <location>
        <position position="648"/>
    </location>
</feature>
<keyword evidence="15" id="KW-1185">Reference proteome</keyword>
<dbReference type="InterPro" id="IPR013083">
    <property type="entry name" value="Znf_RING/FYVE/PHD"/>
</dbReference>
<dbReference type="SUPFAM" id="SSF57903">
    <property type="entry name" value="FYVE/PHD zinc finger"/>
    <property type="match status" value="1"/>
</dbReference>
<proteinExistence type="inferred from homology"/>
<dbReference type="VEuPathDB" id="FungiDB:HMPREF1541_02401"/>
<keyword evidence="7 11" id="KW-0539">Nucleus</keyword>
<dbReference type="Pfam" id="PF12998">
    <property type="entry name" value="ING"/>
    <property type="match status" value="2"/>
</dbReference>
<feature type="site" description="Histone H3K4me3 binding" evidence="8">
    <location>
        <position position="671"/>
    </location>
</feature>
<dbReference type="Gene3D" id="6.10.140.1740">
    <property type="match status" value="1"/>
</dbReference>
<evidence type="ECO:0000256" key="8">
    <source>
        <dbReference type="PIRSR" id="PIRSR628651-50"/>
    </source>
</evidence>
<feature type="binding site" evidence="9">
    <location>
        <position position="673"/>
    </location>
    <ligand>
        <name>Zn(2+)</name>
        <dbReference type="ChEBI" id="CHEBI:29105"/>
        <label>1</label>
    </ligand>
</feature>
<feature type="compositionally biased region" description="Acidic residues" evidence="12">
    <location>
        <begin position="624"/>
        <end position="644"/>
    </location>
</feature>
<feature type="binding site" evidence="9">
    <location>
        <position position="693"/>
    </location>
    <ligand>
        <name>Zn(2+)</name>
        <dbReference type="ChEBI" id="CHEBI:29105"/>
        <label>2</label>
    </ligand>
</feature>
<feature type="region of interest" description="Disordered" evidence="12">
    <location>
        <begin position="617"/>
        <end position="644"/>
    </location>
</feature>
<feature type="region of interest" description="Disordered" evidence="12">
    <location>
        <begin position="1"/>
        <end position="56"/>
    </location>
</feature>
<feature type="compositionally biased region" description="Polar residues" evidence="12">
    <location>
        <begin position="1"/>
        <end position="14"/>
    </location>
</feature>